<keyword evidence="2" id="KW-0238">DNA-binding</keyword>
<evidence type="ECO:0000256" key="4">
    <source>
        <dbReference type="ARBA" id="ARBA00023235"/>
    </source>
</evidence>
<feature type="domain" description="HRDC" evidence="9">
    <location>
        <begin position="196"/>
        <end position="276"/>
    </location>
</feature>
<dbReference type="VEuPathDB" id="VectorBase:PPAI007627"/>
<sequence>MQNLTRMVDYCENVTDCRRSQQLNYFAEHFTREQCLENRATACDNCLKRGEYETIDATDIAKEMAKCVRDLCSGTKSFTLLHLVDLFKGSETKKIKDNNHHNTKYHSRLAQWEKADIKRLLHKMVLDNYLREQIIFINDIPQAYVRIGSAIENLMQGGIRIMFARHQKDAAKKDRSKQEEVLMMPKADSELGKELKELEEKCHNDLLEKMRTLAGERNAHISSLINIQTIREMSRVMPATKEEMMKLPHITAANFEKFGQQLLDITQNYAAHKLSIMLDAKEEEQFEENPDDDDGTNWSVLAKQDLGAKRKRSWGGGSVPKRRYKRTGRKTTKGGTPRKRVGKKKSPRKGSPKKKMARTAATTPKGGKKAPRPFQLMPLPGSSRGN</sequence>
<keyword evidence="11" id="KW-1185">Reference proteome</keyword>
<dbReference type="PROSITE" id="PS50967">
    <property type="entry name" value="HRDC"/>
    <property type="match status" value="1"/>
</dbReference>
<reference evidence="10" key="1">
    <citation type="submission" date="2022-08" db="UniProtKB">
        <authorList>
            <consortium name="EnsemblMetazoa"/>
        </authorList>
    </citation>
    <scope>IDENTIFICATION</scope>
    <source>
        <strain evidence="10">Israel</strain>
    </source>
</reference>
<keyword evidence="3" id="KW-0234">DNA repair</keyword>
<dbReference type="AlphaFoldDB" id="A0A1B0DHJ3"/>
<accession>A0A1B0DHJ3</accession>
<dbReference type="InterPro" id="IPR002121">
    <property type="entry name" value="HRDC_dom"/>
</dbReference>
<protein>
    <recommendedName>
        <fullName evidence="7">DNA 3'-5' helicase</fullName>
        <ecNumber evidence="7">5.6.2.4</ecNumber>
    </recommendedName>
</protein>
<dbReference type="SMART" id="SM00956">
    <property type="entry name" value="RQC"/>
    <property type="match status" value="1"/>
</dbReference>
<dbReference type="InterPro" id="IPR036388">
    <property type="entry name" value="WH-like_DNA-bd_sf"/>
</dbReference>
<evidence type="ECO:0000256" key="1">
    <source>
        <dbReference type="ARBA" id="ARBA00022763"/>
    </source>
</evidence>
<name>A0A1B0DHJ3_PHLPP</name>
<dbReference type="EnsemblMetazoa" id="PPAI007627-RA">
    <property type="protein sequence ID" value="PPAI007627-PA"/>
    <property type="gene ID" value="PPAI007627"/>
</dbReference>
<evidence type="ECO:0000256" key="5">
    <source>
        <dbReference type="ARBA" id="ARBA00023242"/>
    </source>
</evidence>
<dbReference type="GO" id="GO:0009378">
    <property type="term" value="F:four-way junction helicase activity"/>
    <property type="evidence" value="ECO:0007669"/>
    <property type="project" value="TreeGrafter"/>
</dbReference>
<dbReference type="GO" id="GO:0005634">
    <property type="term" value="C:nucleus"/>
    <property type="evidence" value="ECO:0007669"/>
    <property type="project" value="TreeGrafter"/>
</dbReference>
<evidence type="ECO:0000256" key="2">
    <source>
        <dbReference type="ARBA" id="ARBA00023125"/>
    </source>
</evidence>
<evidence type="ECO:0000256" key="7">
    <source>
        <dbReference type="ARBA" id="ARBA00034808"/>
    </source>
</evidence>
<dbReference type="EC" id="5.6.2.4" evidence="7"/>
<dbReference type="Pfam" id="PF16124">
    <property type="entry name" value="RecQ_Zn_bind"/>
    <property type="match status" value="1"/>
</dbReference>
<evidence type="ECO:0000313" key="10">
    <source>
        <dbReference type="EnsemblMetazoa" id="PPAI007627-PA"/>
    </source>
</evidence>
<dbReference type="SUPFAM" id="SSF46785">
    <property type="entry name" value="Winged helix' DNA-binding domain"/>
    <property type="match status" value="1"/>
</dbReference>
<dbReference type="InterPro" id="IPR010997">
    <property type="entry name" value="HRDC-like_sf"/>
</dbReference>
<dbReference type="PANTHER" id="PTHR13710">
    <property type="entry name" value="DNA HELICASE RECQ FAMILY MEMBER"/>
    <property type="match status" value="1"/>
</dbReference>
<dbReference type="GO" id="GO:0043138">
    <property type="term" value="F:3'-5' DNA helicase activity"/>
    <property type="evidence" value="ECO:0007669"/>
    <property type="project" value="UniProtKB-EC"/>
</dbReference>
<dbReference type="InterPro" id="IPR044876">
    <property type="entry name" value="HRDC_dom_sf"/>
</dbReference>
<dbReference type="FunFam" id="1.10.10.10:FF:000495">
    <property type="entry name" value="RecQ family helicase MusN"/>
    <property type="match status" value="1"/>
</dbReference>
<dbReference type="GO" id="GO:0000166">
    <property type="term" value="F:nucleotide binding"/>
    <property type="evidence" value="ECO:0007669"/>
    <property type="project" value="InterPro"/>
</dbReference>
<comment type="catalytic activity">
    <reaction evidence="6">
        <text>Couples ATP hydrolysis with the unwinding of duplex DNA by translocating in the 3'-5' direction.</text>
        <dbReference type="EC" id="5.6.2.4"/>
    </reaction>
</comment>
<dbReference type="GO" id="GO:0000724">
    <property type="term" value="P:double-strand break repair via homologous recombination"/>
    <property type="evidence" value="ECO:0007669"/>
    <property type="project" value="UniProtKB-ARBA"/>
</dbReference>
<evidence type="ECO:0000256" key="6">
    <source>
        <dbReference type="ARBA" id="ARBA00034617"/>
    </source>
</evidence>
<evidence type="ECO:0000313" key="11">
    <source>
        <dbReference type="Proteomes" id="UP000092462"/>
    </source>
</evidence>
<dbReference type="GO" id="GO:0005694">
    <property type="term" value="C:chromosome"/>
    <property type="evidence" value="ECO:0007669"/>
    <property type="project" value="TreeGrafter"/>
</dbReference>
<dbReference type="InterPro" id="IPR018982">
    <property type="entry name" value="RQC_domain"/>
</dbReference>
<evidence type="ECO:0000256" key="8">
    <source>
        <dbReference type="SAM" id="MobiDB-lite"/>
    </source>
</evidence>
<dbReference type="InterPro" id="IPR032284">
    <property type="entry name" value="RecQ_Zn-bd"/>
</dbReference>
<keyword evidence="1" id="KW-0227">DNA damage</keyword>
<dbReference type="GO" id="GO:0003677">
    <property type="term" value="F:DNA binding"/>
    <property type="evidence" value="ECO:0007669"/>
    <property type="project" value="UniProtKB-KW"/>
</dbReference>
<dbReference type="VEuPathDB" id="VectorBase:PPAPM1_008550"/>
<dbReference type="Gene3D" id="1.10.150.80">
    <property type="entry name" value="HRDC domain"/>
    <property type="match status" value="1"/>
</dbReference>
<dbReference type="PANTHER" id="PTHR13710:SF153">
    <property type="entry name" value="RECQ-LIKE DNA HELICASE BLM"/>
    <property type="match status" value="1"/>
</dbReference>
<keyword evidence="5" id="KW-0539">Nucleus</keyword>
<dbReference type="EMBL" id="AJVK01061173">
    <property type="status" value="NOT_ANNOTATED_CDS"/>
    <property type="molecule type" value="Genomic_DNA"/>
</dbReference>
<evidence type="ECO:0000256" key="3">
    <source>
        <dbReference type="ARBA" id="ARBA00023204"/>
    </source>
</evidence>
<proteinExistence type="predicted"/>
<dbReference type="InterPro" id="IPR036390">
    <property type="entry name" value="WH_DNA-bd_sf"/>
</dbReference>
<keyword evidence="4" id="KW-0413">Isomerase</keyword>
<dbReference type="Pfam" id="PF09382">
    <property type="entry name" value="RQC"/>
    <property type="match status" value="1"/>
</dbReference>
<evidence type="ECO:0000259" key="9">
    <source>
        <dbReference type="PROSITE" id="PS50967"/>
    </source>
</evidence>
<feature type="region of interest" description="Disordered" evidence="8">
    <location>
        <begin position="303"/>
        <end position="386"/>
    </location>
</feature>
<dbReference type="Gene3D" id="1.10.10.10">
    <property type="entry name" value="Winged helix-like DNA-binding domain superfamily/Winged helix DNA-binding domain"/>
    <property type="match status" value="1"/>
</dbReference>
<dbReference type="GO" id="GO:0005737">
    <property type="term" value="C:cytoplasm"/>
    <property type="evidence" value="ECO:0007669"/>
    <property type="project" value="TreeGrafter"/>
</dbReference>
<dbReference type="GO" id="GO:0006260">
    <property type="term" value="P:DNA replication"/>
    <property type="evidence" value="ECO:0007669"/>
    <property type="project" value="InterPro"/>
</dbReference>
<dbReference type="Proteomes" id="UP000092462">
    <property type="component" value="Unassembled WGS sequence"/>
</dbReference>
<dbReference type="Pfam" id="PF00570">
    <property type="entry name" value="HRDC"/>
    <property type="match status" value="1"/>
</dbReference>
<dbReference type="SUPFAM" id="SSF47819">
    <property type="entry name" value="HRDC-like"/>
    <property type="match status" value="1"/>
</dbReference>
<feature type="compositionally biased region" description="Basic residues" evidence="8">
    <location>
        <begin position="320"/>
        <end position="357"/>
    </location>
</feature>
<organism evidence="10 11">
    <name type="scientific">Phlebotomus papatasi</name>
    <name type="common">Sandfly</name>
    <dbReference type="NCBI Taxonomy" id="29031"/>
    <lineage>
        <taxon>Eukaryota</taxon>
        <taxon>Metazoa</taxon>
        <taxon>Ecdysozoa</taxon>
        <taxon>Arthropoda</taxon>
        <taxon>Hexapoda</taxon>
        <taxon>Insecta</taxon>
        <taxon>Pterygota</taxon>
        <taxon>Neoptera</taxon>
        <taxon>Endopterygota</taxon>
        <taxon>Diptera</taxon>
        <taxon>Nematocera</taxon>
        <taxon>Psychodoidea</taxon>
        <taxon>Psychodidae</taxon>
        <taxon>Phlebotomus</taxon>
        <taxon>Phlebotomus</taxon>
    </lineage>
</organism>